<protein>
    <recommendedName>
        <fullName evidence="3">SAP domain-containing protein</fullName>
    </recommendedName>
</protein>
<comment type="caution">
    <text evidence="1">The sequence shown here is derived from an EMBL/GenBank/DDBJ whole genome shotgun (WGS) entry which is preliminary data.</text>
</comment>
<name>A0AA42AZQ3_PAPNU</name>
<feature type="non-terminal residue" evidence="1">
    <location>
        <position position="1"/>
    </location>
</feature>
<dbReference type="AlphaFoldDB" id="A0AA42AZQ3"/>
<evidence type="ECO:0000313" key="2">
    <source>
        <dbReference type="Proteomes" id="UP001177140"/>
    </source>
</evidence>
<organism evidence="1 2">
    <name type="scientific">Papaver nudicaule</name>
    <name type="common">Iceland poppy</name>
    <dbReference type="NCBI Taxonomy" id="74823"/>
    <lineage>
        <taxon>Eukaryota</taxon>
        <taxon>Viridiplantae</taxon>
        <taxon>Streptophyta</taxon>
        <taxon>Embryophyta</taxon>
        <taxon>Tracheophyta</taxon>
        <taxon>Spermatophyta</taxon>
        <taxon>Magnoliopsida</taxon>
        <taxon>Ranunculales</taxon>
        <taxon>Papaveraceae</taxon>
        <taxon>Papaveroideae</taxon>
        <taxon>Papaver</taxon>
    </lineage>
</organism>
<accession>A0AA42AZQ3</accession>
<sequence length="92" mass="10175">PRGSTCFENESLTVQHRAEKELAKPAPLSSGGTLERCPVKGMDLSLAPLPRTLMKTMTVERLHCLLKEKGLKVTGKKNLSTNLCIRLHFGLF</sequence>
<proteinExistence type="predicted"/>
<reference evidence="1" key="1">
    <citation type="submission" date="2022-03" db="EMBL/GenBank/DDBJ databases">
        <title>A functionally conserved STORR gene fusion in Papaver species that diverged 16.8 million years ago.</title>
        <authorList>
            <person name="Catania T."/>
        </authorList>
    </citation>
    <scope>NUCLEOTIDE SEQUENCE</scope>
    <source>
        <strain evidence="1">S-191538</strain>
    </source>
</reference>
<dbReference type="EMBL" id="JAJJMA010278234">
    <property type="protein sequence ID" value="MCL7046168.1"/>
    <property type="molecule type" value="Genomic_DNA"/>
</dbReference>
<dbReference type="Proteomes" id="UP001177140">
    <property type="component" value="Unassembled WGS sequence"/>
</dbReference>
<evidence type="ECO:0000313" key="1">
    <source>
        <dbReference type="EMBL" id="MCL7046168.1"/>
    </source>
</evidence>
<keyword evidence="2" id="KW-1185">Reference proteome</keyword>
<gene>
    <name evidence="1" type="ORF">MKW94_012779</name>
</gene>
<evidence type="ECO:0008006" key="3">
    <source>
        <dbReference type="Google" id="ProtNLM"/>
    </source>
</evidence>